<protein>
    <submittedName>
        <fullName evidence="1">Glycine receptor subunit alpha-2</fullName>
    </submittedName>
</protein>
<accession>A0A8X7BTD2</accession>
<dbReference type="AlphaFoldDB" id="A0A8X7BTD2"/>
<organism evidence="1 2">
    <name type="scientific">Trichonephila inaurata madagascariensis</name>
    <dbReference type="NCBI Taxonomy" id="2747483"/>
    <lineage>
        <taxon>Eukaryota</taxon>
        <taxon>Metazoa</taxon>
        <taxon>Ecdysozoa</taxon>
        <taxon>Arthropoda</taxon>
        <taxon>Chelicerata</taxon>
        <taxon>Arachnida</taxon>
        <taxon>Araneae</taxon>
        <taxon>Araneomorphae</taxon>
        <taxon>Entelegynae</taxon>
        <taxon>Araneoidea</taxon>
        <taxon>Nephilidae</taxon>
        <taxon>Trichonephila</taxon>
        <taxon>Trichonephila inaurata</taxon>
    </lineage>
</organism>
<dbReference type="OrthoDB" id="407674at2759"/>
<keyword evidence="1" id="KW-0675">Receptor</keyword>
<proteinExistence type="predicted"/>
<keyword evidence="2" id="KW-1185">Reference proteome</keyword>
<dbReference type="EMBL" id="BMAV01003102">
    <property type="protein sequence ID" value="GFY42498.1"/>
    <property type="molecule type" value="Genomic_DNA"/>
</dbReference>
<comment type="caution">
    <text evidence="1">The sequence shown here is derived from an EMBL/GenBank/DDBJ whole genome shotgun (WGS) entry which is preliminary data.</text>
</comment>
<reference evidence="1" key="1">
    <citation type="submission" date="2020-08" db="EMBL/GenBank/DDBJ databases">
        <title>Multicomponent nature underlies the extraordinary mechanical properties of spider dragline silk.</title>
        <authorList>
            <person name="Kono N."/>
            <person name="Nakamura H."/>
            <person name="Mori M."/>
            <person name="Yoshida Y."/>
            <person name="Ohtoshi R."/>
            <person name="Malay A.D."/>
            <person name="Moran D.A.P."/>
            <person name="Tomita M."/>
            <person name="Numata K."/>
            <person name="Arakawa K."/>
        </authorList>
    </citation>
    <scope>NUCLEOTIDE SEQUENCE</scope>
</reference>
<gene>
    <name evidence="1" type="primary">GLRA2_7</name>
    <name evidence="1" type="ORF">TNIN_368951</name>
</gene>
<sequence length="156" mass="17862">MQTYVFVLSSCPQSWRQTAVTREYDIQYRLLPIQLAQEDVATRFVLQNTKEVTFQEMTIPNHLPYGCTATKPFSTWSMSYTTDDLIFDWEPKVPLVVEPTIELPQHILVDTKLGDCMQEYSTGVSFVSSVLVLFISNVCKQDYCSHLLPALIPMQA</sequence>
<dbReference type="Proteomes" id="UP000886998">
    <property type="component" value="Unassembled WGS sequence"/>
</dbReference>
<evidence type="ECO:0000313" key="1">
    <source>
        <dbReference type="EMBL" id="GFY42498.1"/>
    </source>
</evidence>
<name>A0A8X7BTD2_9ARAC</name>
<evidence type="ECO:0000313" key="2">
    <source>
        <dbReference type="Proteomes" id="UP000886998"/>
    </source>
</evidence>